<feature type="compositionally biased region" description="Low complexity" evidence="1">
    <location>
        <begin position="230"/>
        <end position="276"/>
    </location>
</feature>
<evidence type="ECO:0000256" key="1">
    <source>
        <dbReference type="SAM" id="MobiDB-lite"/>
    </source>
</evidence>
<dbReference type="GO" id="GO:0042134">
    <property type="term" value="F:rRNA primary transcript binding"/>
    <property type="evidence" value="ECO:0007669"/>
    <property type="project" value="InterPro"/>
</dbReference>
<accession>A0AAD3TUV2</accession>
<dbReference type="InterPro" id="IPR047205">
    <property type="entry name" value="RMP1"/>
</dbReference>
<dbReference type="PANTHER" id="PTHR37792:SF1">
    <property type="entry name" value="RIBONUCLEASE MRP PROTEIN SUBUNIT RMP1"/>
    <property type="match status" value="1"/>
</dbReference>
<reference evidence="2" key="2">
    <citation type="submission" date="2023-06" db="EMBL/GenBank/DDBJ databases">
        <authorList>
            <person name="Kobayashi Y."/>
            <person name="Kayamori A."/>
            <person name="Aoki K."/>
            <person name="Shiwa Y."/>
            <person name="Fujita N."/>
            <person name="Sugita T."/>
            <person name="Iwasaki W."/>
            <person name="Tanaka N."/>
            <person name="Takashima M."/>
        </authorList>
    </citation>
    <scope>NUCLEOTIDE SEQUENCE</scope>
    <source>
        <strain evidence="2">HIS016</strain>
    </source>
</reference>
<dbReference type="GO" id="GO:0000172">
    <property type="term" value="C:ribonuclease MRP complex"/>
    <property type="evidence" value="ECO:0007669"/>
    <property type="project" value="InterPro"/>
</dbReference>
<dbReference type="GO" id="GO:0000294">
    <property type="term" value="P:nuclear-transcribed mRNA catabolic process, RNase MRP-dependent"/>
    <property type="evidence" value="ECO:0007669"/>
    <property type="project" value="TreeGrafter"/>
</dbReference>
<evidence type="ECO:0000313" key="2">
    <source>
        <dbReference type="EMBL" id="GMK56941.1"/>
    </source>
</evidence>
<feature type="compositionally biased region" description="Basic residues" evidence="1">
    <location>
        <begin position="203"/>
        <end position="212"/>
    </location>
</feature>
<reference evidence="2" key="1">
    <citation type="journal article" date="2023" name="BMC Genomics">
        <title>Chromosome-level genome assemblies of Cutaneotrichosporon spp. (Trichosporonales, Basidiomycota) reveal imbalanced evolution between nucleotide sequences and chromosome synteny.</title>
        <authorList>
            <person name="Kobayashi Y."/>
            <person name="Kayamori A."/>
            <person name="Aoki K."/>
            <person name="Shiwa Y."/>
            <person name="Matsutani M."/>
            <person name="Fujita N."/>
            <person name="Sugita T."/>
            <person name="Iwasaki W."/>
            <person name="Tanaka N."/>
            <person name="Takashima M."/>
        </authorList>
    </citation>
    <scope>NUCLEOTIDE SEQUENCE</scope>
    <source>
        <strain evidence="2">HIS016</strain>
    </source>
</reference>
<feature type="region of interest" description="Disordered" evidence="1">
    <location>
        <begin position="181"/>
        <end position="389"/>
    </location>
</feature>
<dbReference type="Proteomes" id="UP001222932">
    <property type="component" value="Unassembled WGS sequence"/>
</dbReference>
<name>A0AAD3TUV2_9TREE</name>
<proteinExistence type="predicted"/>
<organism evidence="2 3">
    <name type="scientific">Cutaneotrichosporon spelunceum</name>
    <dbReference type="NCBI Taxonomy" id="1672016"/>
    <lineage>
        <taxon>Eukaryota</taxon>
        <taxon>Fungi</taxon>
        <taxon>Dikarya</taxon>
        <taxon>Basidiomycota</taxon>
        <taxon>Agaricomycotina</taxon>
        <taxon>Tremellomycetes</taxon>
        <taxon>Trichosporonales</taxon>
        <taxon>Trichosporonaceae</taxon>
        <taxon>Cutaneotrichosporon</taxon>
    </lineage>
</organism>
<protein>
    <submittedName>
        <fullName evidence="2">Uncharacterized protein</fullName>
    </submittedName>
</protein>
<evidence type="ECO:0000313" key="3">
    <source>
        <dbReference type="Proteomes" id="UP001222932"/>
    </source>
</evidence>
<feature type="compositionally biased region" description="Basic and acidic residues" evidence="1">
    <location>
        <begin position="279"/>
        <end position="297"/>
    </location>
</feature>
<feature type="compositionally biased region" description="Basic and acidic residues" evidence="1">
    <location>
        <begin position="334"/>
        <end position="345"/>
    </location>
</feature>
<comment type="caution">
    <text evidence="2">The sequence shown here is derived from an EMBL/GenBank/DDBJ whole genome shotgun (WGS) entry which is preliminary data.</text>
</comment>
<sequence length="389" mass="40866">MPHPHPSTSSHIATETALLQLLHTRSKAQHRSQPFLSRLHAVIRLSKRVLAALPPREPHASPSSSHADPYARTLRLLPTFASALVRAAAASAAILELHHFVPLHTALLAAYARLLAVTAALGAALGMHDLLADTSGSGRVKRAEGGTTVGGVGRVVGVGVSEDGVGEGRVGEVGEVVARQAPTRPASVQAMSREREALSERAHRPREAKKKKATDMATSGKAVGAVGIRANLPLPSSAPPSAGGASTPTPTSTPNSPNTAQNNENSESNESNENSEGAQQRRNDGAGEVDKRKRAEENTGAQPKRAGIDGAKKNKKKAGDTSPAVSGRPKKRARSDMDDIFETKAKTKTKTKSTSTPTCNTKPKTTPTTTPKTKTKRKPKGTIDDIFGF</sequence>
<feature type="compositionally biased region" description="Low complexity" evidence="1">
    <location>
        <begin position="352"/>
        <end position="372"/>
    </location>
</feature>
<keyword evidence="3" id="KW-1185">Reference proteome</keyword>
<dbReference type="AlphaFoldDB" id="A0AAD3TUV2"/>
<feature type="compositionally biased region" description="Basic and acidic residues" evidence="1">
    <location>
        <begin position="192"/>
        <end position="202"/>
    </location>
</feature>
<dbReference type="PANTHER" id="PTHR37792">
    <property type="entry name" value="RIBONUCLEASE MRP PROTEIN SUBUNIT RMP1"/>
    <property type="match status" value="1"/>
</dbReference>
<gene>
    <name evidence="2" type="ORF">CspeluHIS016_0307810</name>
</gene>
<dbReference type="EMBL" id="BTCM01000003">
    <property type="protein sequence ID" value="GMK56941.1"/>
    <property type="molecule type" value="Genomic_DNA"/>
</dbReference>
<dbReference type="GO" id="GO:0000466">
    <property type="term" value="P:maturation of 5.8S rRNA from tricistronic rRNA transcript (SSU-rRNA, 5.8S rRNA, LSU-rRNA)"/>
    <property type="evidence" value="ECO:0007669"/>
    <property type="project" value="TreeGrafter"/>
</dbReference>